<dbReference type="EMBL" id="LRQV01000004">
    <property type="protein sequence ID" value="KXK63609.1"/>
    <property type="molecule type" value="Genomic_DNA"/>
</dbReference>
<name>A0A136PYR3_9ACTN</name>
<proteinExistence type="inferred from homology"/>
<dbReference type="PANTHER" id="PTHR12934:SF11">
    <property type="entry name" value="LARGE RIBOSOMAL SUBUNIT PROTEIN UL15M"/>
    <property type="match status" value="1"/>
</dbReference>
<dbReference type="InterPro" id="IPR036227">
    <property type="entry name" value="Ribosomal_uL15/eL18_sf"/>
</dbReference>
<evidence type="ECO:0000256" key="3">
    <source>
        <dbReference type="ARBA" id="ARBA00022884"/>
    </source>
</evidence>
<dbReference type="GO" id="GO:0019843">
    <property type="term" value="F:rRNA binding"/>
    <property type="evidence" value="ECO:0007669"/>
    <property type="project" value="UniProtKB-UniRule"/>
</dbReference>
<evidence type="ECO:0000256" key="8">
    <source>
        <dbReference type="SAM" id="MobiDB-lite"/>
    </source>
</evidence>
<evidence type="ECO:0000313" key="11">
    <source>
        <dbReference type="Proteomes" id="UP000070620"/>
    </source>
</evidence>
<evidence type="ECO:0000256" key="4">
    <source>
        <dbReference type="ARBA" id="ARBA00022980"/>
    </source>
</evidence>
<keyword evidence="5 6" id="KW-0687">Ribonucleoprotein</keyword>
<dbReference type="Proteomes" id="UP000070620">
    <property type="component" value="Unassembled WGS sequence"/>
</dbReference>
<dbReference type="SUPFAM" id="SSF52080">
    <property type="entry name" value="Ribosomal proteins L15p and L18e"/>
    <property type="match status" value="1"/>
</dbReference>
<dbReference type="GO" id="GO:0003735">
    <property type="term" value="F:structural constituent of ribosome"/>
    <property type="evidence" value="ECO:0007669"/>
    <property type="project" value="InterPro"/>
</dbReference>
<dbReference type="HAMAP" id="MF_01341">
    <property type="entry name" value="Ribosomal_uL15"/>
    <property type="match status" value="1"/>
</dbReference>
<organism evidence="10 11">
    <name type="scientific">Micromonospora rosaria</name>
    <dbReference type="NCBI Taxonomy" id="47874"/>
    <lineage>
        <taxon>Bacteria</taxon>
        <taxon>Bacillati</taxon>
        <taxon>Actinomycetota</taxon>
        <taxon>Actinomycetes</taxon>
        <taxon>Micromonosporales</taxon>
        <taxon>Micromonosporaceae</taxon>
        <taxon>Micromonospora</taxon>
    </lineage>
</organism>
<keyword evidence="2 6" id="KW-0699">rRNA-binding</keyword>
<evidence type="ECO:0000256" key="2">
    <source>
        <dbReference type="ARBA" id="ARBA00022730"/>
    </source>
</evidence>
<dbReference type="AlphaFoldDB" id="A0A136PYR3"/>
<evidence type="ECO:0000313" key="10">
    <source>
        <dbReference type="EMBL" id="KXK63609.1"/>
    </source>
</evidence>
<dbReference type="RefSeq" id="WP_067359626.1">
    <property type="nucleotide sequence ID" value="NZ_JBIUBN010000001.1"/>
</dbReference>
<dbReference type="NCBIfam" id="TIGR01071">
    <property type="entry name" value="rplO_bact"/>
    <property type="match status" value="1"/>
</dbReference>
<keyword evidence="4 6" id="KW-0689">Ribosomal protein</keyword>
<sequence length="147" mass="15260">MTIKVHHLRPAPGSKTAKTRVGRGEGSKGKTAGRGTKGSKARKNISAAFEGGQMPIHMRLPKMKGFKNKFKVVFQVVNLDRLAELFPNGGQVGPAELVEAGAVRKGQPVKVLGTGDLGGVALQVSAQAFSASAKEKITAAGGTVTEL</sequence>
<feature type="region of interest" description="Disordered" evidence="8">
    <location>
        <begin position="1"/>
        <end position="42"/>
    </location>
</feature>
<protein>
    <recommendedName>
        <fullName evidence="6">Large ribosomal subunit protein uL15</fullName>
    </recommendedName>
</protein>
<comment type="subunit">
    <text evidence="6">Part of the 50S ribosomal subunit.</text>
</comment>
<keyword evidence="11" id="KW-1185">Reference proteome</keyword>
<dbReference type="GO" id="GO:0022625">
    <property type="term" value="C:cytosolic large ribosomal subunit"/>
    <property type="evidence" value="ECO:0007669"/>
    <property type="project" value="TreeGrafter"/>
</dbReference>
<dbReference type="InterPro" id="IPR001196">
    <property type="entry name" value="Ribosomal_uL15_CS"/>
</dbReference>
<dbReference type="Pfam" id="PF00828">
    <property type="entry name" value="Ribosomal_L27A"/>
    <property type="match status" value="1"/>
</dbReference>
<evidence type="ECO:0000256" key="6">
    <source>
        <dbReference type="HAMAP-Rule" id="MF_01341"/>
    </source>
</evidence>
<gene>
    <name evidence="6" type="primary">rplO</name>
    <name evidence="10" type="ORF">AWW66_02335</name>
</gene>
<comment type="caution">
    <text evidence="10">The sequence shown here is derived from an EMBL/GenBank/DDBJ whole genome shotgun (WGS) entry which is preliminary data.</text>
</comment>
<dbReference type="InterPro" id="IPR005749">
    <property type="entry name" value="Ribosomal_uL15_bac-type"/>
</dbReference>
<evidence type="ECO:0000256" key="5">
    <source>
        <dbReference type="ARBA" id="ARBA00023274"/>
    </source>
</evidence>
<comment type="similarity">
    <text evidence="1 6 7">Belongs to the universal ribosomal protein uL15 family.</text>
</comment>
<accession>A0A136PYR3</accession>
<keyword evidence="3 6" id="KW-0694">RNA-binding</keyword>
<dbReference type="InterPro" id="IPR030878">
    <property type="entry name" value="Ribosomal_uL15"/>
</dbReference>
<dbReference type="Gene3D" id="3.100.10.10">
    <property type="match status" value="1"/>
</dbReference>
<dbReference type="FunFam" id="3.100.10.10:FF:000005">
    <property type="entry name" value="50S ribosomal protein L15"/>
    <property type="match status" value="1"/>
</dbReference>
<dbReference type="PANTHER" id="PTHR12934">
    <property type="entry name" value="50S RIBOSOMAL PROTEIN L15"/>
    <property type="match status" value="1"/>
</dbReference>
<feature type="domain" description="Large ribosomal subunit protein uL15/eL18" evidence="9">
    <location>
        <begin position="76"/>
        <end position="145"/>
    </location>
</feature>
<dbReference type="OrthoDB" id="9810293at2"/>
<evidence type="ECO:0000256" key="7">
    <source>
        <dbReference type="RuleBase" id="RU003888"/>
    </source>
</evidence>
<evidence type="ECO:0000256" key="1">
    <source>
        <dbReference type="ARBA" id="ARBA00007320"/>
    </source>
</evidence>
<dbReference type="InterPro" id="IPR021131">
    <property type="entry name" value="Ribosomal_uL15/eL18"/>
</dbReference>
<evidence type="ECO:0000259" key="9">
    <source>
        <dbReference type="Pfam" id="PF00828"/>
    </source>
</evidence>
<comment type="function">
    <text evidence="6">Binds to the 23S rRNA.</text>
</comment>
<reference evidence="10 11" key="1">
    <citation type="submission" date="2016-01" db="EMBL/GenBank/DDBJ databases">
        <title>Whole genome sequence and analysis of Micromonospora rosaria DSM 803, which can produce antibacterial substance rosamicin.</title>
        <authorList>
            <person name="Yang H."/>
            <person name="He X."/>
            <person name="Zhu D."/>
        </authorList>
    </citation>
    <scope>NUCLEOTIDE SEQUENCE [LARGE SCALE GENOMIC DNA]</scope>
    <source>
        <strain evidence="10 11">DSM 803</strain>
    </source>
</reference>
<dbReference type="GO" id="GO:0006412">
    <property type="term" value="P:translation"/>
    <property type="evidence" value="ECO:0007669"/>
    <property type="project" value="UniProtKB-UniRule"/>
</dbReference>
<dbReference type="PROSITE" id="PS00475">
    <property type="entry name" value="RIBOSOMAL_L15"/>
    <property type="match status" value="1"/>
</dbReference>